<dbReference type="InterPro" id="IPR020846">
    <property type="entry name" value="MFS_dom"/>
</dbReference>
<dbReference type="EMBL" id="FCNX02000004">
    <property type="protein sequence ID" value="SAK59683.1"/>
    <property type="molecule type" value="Genomic_DNA"/>
</dbReference>
<keyword evidence="3 6" id="KW-0812">Transmembrane</keyword>
<dbReference type="STRING" id="1777138.AWB77_01987"/>
<dbReference type="InterPro" id="IPR036259">
    <property type="entry name" value="MFS_trans_sf"/>
</dbReference>
<dbReference type="SUPFAM" id="SSF103473">
    <property type="entry name" value="MFS general substrate transporter"/>
    <property type="match status" value="1"/>
</dbReference>
<accession>A0A158APK8</accession>
<dbReference type="CDD" id="cd17319">
    <property type="entry name" value="MFS_ExuT_GudP_like"/>
    <property type="match status" value="1"/>
</dbReference>
<feature type="transmembrane region" description="Helical" evidence="6">
    <location>
        <begin position="156"/>
        <end position="179"/>
    </location>
</feature>
<organism evidence="8 9">
    <name type="scientific">Caballeronia fortuita</name>
    <dbReference type="NCBI Taxonomy" id="1777138"/>
    <lineage>
        <taxon>Bacteria</taxon>
        <taxon>Pseudomonadati</taxon>
        <taxon>Pseudomonadota</taxon>
        <taxon>Betaproteobacteria</taxon>
        <taxon>Burkholderiales</taxon>
        <taxon>Burkholderiaceae</taxon>
        <taxon>Caballeronia</taxon>
    </lineage>
</organism>
<dbReference type="FunFam" id="1.20.1250.20:FF:000018">
    <property type="entry name" value="MFS transporter permease"/>
    <property type="match status" value="1"/>
</dbReference>
<dbReference type="PANTHER" id="PTHR43791:SF36">
    <property type="entry name" value="TRANSPORTER, PUTATIVE (AFU_ORTHOLOGUE AFUA_6G08340)-RELATED"/>
    <property type="match status" value="1"/>
</dbReference>
<dbReference type="PROSITE" id="PS50850">
    <property type="entry name" value="MFS"/>
    <property type="match status" value="1"/>
</dbReference>
<protein>
    <submittedName>
        <fullName evidence="8">Major facilitator transporter</fullName>
    </submittedName>
</protein>
<dbReference type="OrthoDB" id="5441967at2"/>
<keyword evidence="9" id="KW-1185">Reference proteome</keyword>
<feature type="transmembrane region" description="Helical" evidence="6">
    <location>
        <begin position="256"/>
        <end position="277"/>
    </location>
</feature>
<proteinExistence type="predicted"/>
<evidence type="ECO:0000313" key="8">
    <source>
        <dbReference type="EMBL" id="SAK59683.1"/>
    </source>
</evidence>
<evidence type="ECO:0000256" key="6">
    <source>
        <dbReference type="SAM" id="Phobius"/>
    </source>
</evidence>
<keyword evidence="5 6" id="KW-0472">Membrane</keyword>
<reference evidence="8" key="1">
    <citation type="submission" date="2016-01" db="EMBL/GenBank/DDBJ databases">
        <authorList>
            <person name="Peeters C."/>
        </authorList>
    </citation>
    <scope>NUCLEOTIDE SEQUENCE</scope>
    <source>
        <strain evidence="8">LMG 29320</strain>
    </source>
</reference>
<gene>
    <name evidence="8" type="ORF">AWB77_01987</name>
</gene>
<feature type="transmembrane region" description="Helical" evidence="6">
    <location>
        <begin position="289"/>
        <end position="310"/>
    </location>
</feature>
<evidence type="ECO:0000256" key="4">
    <source>
        <dbReference type="ARBA" id="ARBA00022989"/>
    </source>
</evidence>
<evidence type="ECO:0000256" key="1">
    <source>
        <dbReference type="ARBA" id="ARBA00004141"/>
    </source>
</evidence>
<dbReference type="InterPro" id="IPR011701">
    <property type="entry name" value="MFS"/>
</dbReference>
<dbReference type="AlphaFoldDB" id="A0A158APK8"/>
<dbReference type="GO" id="GO:0005886">
    <property type="term" value="C:plasma membrane"/>
    <property type="evidence" value="ECO:0007669"/>
    <property type="project" value="TreeGrafter"/>
</dbReference>
<dbReference type="PANTHER" id="PTHR43791">
    <property type="entry name" value="PERMEASE-RELATED"/>
    <property type="match status" value="1"/>
</dbReference>
<name>A0A158APK8_9BURK</name>
<dbReference type="GO" id="GO:0022857">
    <property type="term" value="F:transmembrane transporter activity"/>
    <property type="evidence" value="ECO:0007669"/>
    <property type="project" value="InterPro"/>
</dbReference>
<comment type="caution">
    <text evidence="8">The sequence shown here is derived from an EMBL/GenBank/DDBJ whole genome shotgun (WGS) entry which is preliminary data.</text>
</comment>
<dbReference type="RefSeq" id="WP_061134229.1">
    <property type="nucleotide sequence ID" value="NZ_FCNX02000004.1"/>
</dbReference>
<feature type="transmembrane region" description="Helical" evidence="6">
    <location>
        <begin position="377"/>
        <end position="402"/>
    </location>
</feature>
<keyword evidence="2" id="KW-0813">Transport</keyword>
<evidence type="ECO:0000259" key="7">
    <source>
        <dbReference type="PROSITE" id="PS50850"/>
    </source>
</evidence>
<evidence type="ECO:0000313" key="9">
    <source>
        <dbReference type="Proteomes" id="UP000054903"/>
    </source>
</evidence>
<evidence type="ECO:0000256" key="3">
    <source>
        <dbReference type="ARBA" id="ARBA00022692"/>
    </source>
</evidence>
<dbReference type="Pfam" id="PF07690">
    <property type="entry name" value="MFS_1"/>
    <property type="match status" value="1"/>
</dbReference>
<keyword evidence="4 6" id="KW-1133">Transmembrane helix</keyword>
<feature type="transmembrane region" description="Helical" evidence="6">
    <location>
        <begin position="122"/>
        <end position="144"/>
    </location>
</feature>
<feature type="transmembrane region" description="Helical" evidence="6">
    <location>
        <begin position="191"/>
        <end position="213"/>
    </location>
</feature>
<feature type="transmembrane region" description="Helical" evidence="6">
    <location>
        <begin position="414"/>
        <end position="433"/>
    </location>
</feature>
<feature type="transmembrane region" description="Helical" evidence="6">
    <location>
        <begin position="97"/>
        <end position="116"/>
    </location>
</feature>
<evidence type="ECO:0000256" key="2">
    <source>
        <dbReference type="ARBA" id="ARBA00022448"/>
    </source>
</evidence>
<comment type="subcellular location">
    <subcellularLocation>
        <location evidence="1">Membrane</location>
        <topology evidence="1">Multi-pass membrane protein</topology>
    </subcellularLocation>
</comment>
<dbReference type="Gene3D" id="1.20.1250.20">
    <property type="entry name" value="MFS general substrate transporter like domains"/>
    <property type="match status" value="2"/>
</dbReference>
<feature type="transmembrane region" description="Helical" evidence="6">
    <location>
        <begin position="322"/>
        <end position="342"/>
    </location>
</feature>
<feature type="transmembrane region" description="Helical" evidence="6">
    <location>
        <begin position="348"/>
        <end position="370"/>
    </location>
</feature>
<dbReference type="Proteomes" id="UP000054903">
    <property type="component" value="Unassembled WGS sequence"/>
</dbReference>
<feature type="transmembrane region" description="Helical" evidence="6">
    <location>
        <begin position="66"/>
        <end position="85"/>
    </location>
</feature>
<sequence>MSTSRHAFPASPEFERADRSESALYAKVTWRLIPLLFLCYVAAYLDRVNVGFAKLQMLKDLGFSETVYGLGAGIFFIGYFIFEVPSNIILHKVGARLWIARVMITWAIISAAMMFVQTPTTFYILRFLLGLAEAGLFPGVILYLTYWYPSARRGKIIAMFMTGIPISGVIGGPLSGWILHAMSGAHGFAGWQWLFLLEAIPSLVLGFVIIFLLDKGIEQAKWLTADEKKVLAANVAADADGVASHSFKDGFTNPMVWALSVIYLFFIMGLYGVGFWLPTLIKGSGVKDPLMIGFLTTLPYAAAAISMIVVGRSSDARRERRWHVAVPGLIGTAGWIAAVMAGSGNVTLAMIALTVATMGVMTTLCQFWCLPTAILAGAAAATGVAVVNSFGNLAGFISPYVIGWIIDKTHSTDLGVYTLAACLAIGGLLVLLLPKRLVNR</sequence>
<evidence type="ECO:0000256" key="5">
    <source>
        <dbReference type="ARBA" id="ARBA00023136"/>
    </source>
</evidence>
<feature type="domain" description="Major facilitator superfamily (MFS) profile" evidence="7">
    <location>
        <begin position="32"/>
        <end position="438"/>
    </location>
</feature>
<feature type="transmembrane region" description="Helical" evidence="6">
    <location>
        <begin position="28"/>
        <end position="46"/>
    </location>
</feature>